<keyword evidence="2" id="KW-1185">Reference proteome</keyword>
<evidence type="ECO:0000313" key="1">
    <source>
        <dbReference type="EMBL" id="MPW23231.1"/>
    </source>
</evidence>
<dbReference type="EMBL" id="WHNP01000097">
    <property type="protein sequence ID" value="MPW23231.1"/>
    <property type="molecule type" value="Genomic_DNA"/>
</dbReference>
<protein>
    <submittedName>
        <fullName evidence="1">Uncharacterized protein</fullName>
    </submittedName>
</protein>
<sequence length="107" mass="11817">MPFDNIGRSLDQTLRTTASLFQQIDTELIPETRATLSAAQKSFNAANATLAQDSPLRSDVHQALTELRRTLASLNSLADYCNDIRNLLCGASLHRLLRVIEHAGRIV</sequence>
<gene>
    <name evidence="1" type="ORF">GCT13_42335</name>
</gene>
<evidence type="ECO:0000313" key="2">
    <source>
        <dbReference type="Proteomes" id="UP000484381"/>
    </source>
</evidence>
<name>A0A7X1TL40_9BURK</name>
<dbReference type="RefSeq" id="WP_152767763.1">
    <property type="nucleotide sequence ID" value="NZ_WHNP01000097.1"/>
</dbReference>
<accession>A0A7X1TL40</accession>
<comment type="caution">
    <text evidence="1">The sequence shown here is derived from an EMBL/GenBank/DDBJ whole genome shotgun (WGS) entry which is preliminary data.</text>
</comment>
<organism evidence="1 2">
    <name type="scientific">Paraburkholderia franconis</name>
    <dbReference type="NCBI Taxonomy" id="2654983"/>
    <lineage>
        <taxon>Bacteria</taxon>
        <taxon>Pseudomonadati</taxon>
        <taxon>Pseudomonadota</taxon>
        <taxon>Betaproteobacteria</taxon>
        <taxon>Burkholderiales</taxon>
        <taxon>Burkholderiaceae</taxon>
        <taxon>Paraburkholderia</taxon>
    </lineage>
</organism>
<proteinExistence type="predicted"/>
<dbReference type="AlphaFoldDB" id="A0A7X1TL40"/>
<dbReference type="Proteomes" id="UP000484381">
    <property type="component" value="Unassembled WGS sequence"/>
</dbReference>
<reference evidence="1 2" key="1">
    <citation type="submission" date="2019-10" db="EMBL/GenBank/DDBJ databases">
        <title>Paraburkholderia sp. isolated from nodules of Mimosa pudica from Brazilian Atlantic Forest soils.</title>
        <authorList>
            <person name="Paulitsch F."/>
            <person name="Hungria M."/>
            <person name="Dall'Agnol R."/>
        </authorList>
    </citation>
    <scope>NUCLEOTIDE SEQUENCE [LARGE SCALE GENOMIC DNA]</scope>
    <source>
        <strain evidence="1 2">CNPSo 3157</strain>
    </source>
</reference>